<evidence type="ECO:0008006" key="3">
    <source>
        <dbReference type="Google" id="ProtNLM"/>
    </source>
</evidence>
<proteinExistence type="predicted"/>
<gene>
    <name evidence="1" type="ordered locus">wcw_p0016</name>
</gene>
<sequence length="97" mass="10993">MLETLSQEQNTQTTSPTEGFIAKIRKMLDAIPSEFVQPKHLHELGFFGSHSAATHFVQDGGIPHVRISPYRILIQKEDVLAFLKEKYRQKSKKVGGE</sequence>
<dbReference type="AlphaFoldDB" id="D6YX21"/>
<accession>D6YX21</accession>
<organism evidence="1 2">
    <name type="scientific">Waddlia chondrophila (strain ATCC VR-1470 / WSU 86-1044)</name>
    <dbReference type="NCBI Taxonomy" id="716544"/>
    <lineage>
        <taxon>Bacteria</taxon>
        <taxon>Pseudomonadati</taxon>
        <taxon>Chlamydiota</taxon>
        <taxon>Chlamydiia</taxon>
        <taxon>Parachlamydiales</taxon>
        <taxon>Waddliaceae</taxon>
        <taxon>Waddlia</taxon>
    </lineage>
</organism>
<dbReference type="EMBL" id="CP001929">
    <property type="protein sequence ID" value="ADI39327.1"/>
    <property type="molecule type" value="Genomic_DNA"/>
</dbReference>
<protein>
    <recommendedName>
        <fullName evidence="3">DNA-binding protein</fullName>
    </recommendedName>
</protein>
<dbReference type="RefSeq" id="WP_013183018.1">
    <property type="nucleotide sequence ID" value="NC_014226.1"/>
</dbReference>
<name>D6YX21_WADCW</name>
<geneLocation type="plasmid" evidence="1 2">
    <name>pWc</name>
</geneLocation>
<dbReference type="Proteomes" id="UP000001505">
    <property type="component" value="Plasmid pWc"/>
</dbReference>
<reference evidence="1 2" key="1">
    <citation type="journal article" date="2010" name="PLoS ONE">
        <title>The Waddlia genome: a window into chlamydial biology.</title>
        <authorList>
            <person name="Bertelli C."/>
            <person name="Collyn F."/>
            <person name="Croxatto A."/>
            <person name="Ruckert C."/>
            <person name="Polkinghorne A."/>
            <person name="Kebbi-Beghdadi C."/>
            <person name="Goesmann A."/>
            <person name="Vaughan L."/>
            <person name="Greub G."/>
        </authorList>
    </citation>
    <scope>NUCLEOTIDE SEQUENCE [LARGE SCALE GENOMIC DNA]</scope>
    <source>
        <strain evidence="2">ATCC VR-1470 / WSU 86-1044</strain>
        <plasmid evidence="2">Plasmid pWc</plasmid>
    </source>
</reference>
<evidence type="ECO:0000313" key="2">
    <source>
        <dbReference type="Proteomes" id="UP000001505"/>
    </source>
</evidence>
<dbReference type="HOGENOM" id="CLU_2345913_0_0_0"/>
<keyword evidence="2" id="KW-1185">Reference proteome</keyword>
<dbReference type="KEGG" id="wch:wcw_p0016"/>
<keyword evidence="1" id="KW-0614">Plasmid</keyword>
<evidence type="ECO:0000313" key="1">
    <source>
        <dbReference type="EMBL" id="ADI39327.1"/>
    </source>
</evidence>